<dbReference type="OMA" id="WINIPGA"/>
<dbReference type="Gramene" id="KVI04746">
    <property type="protein sequence ID" value="KVI04746"/>
    <property type="gene ID" value="Ccrd_016933"/>
</dbReference>
<evidence type="ECO:0000256" key="6">
    <source>
        <dbReference type="ARBA" id="ARBA00022723"/>
    </source>
</evidence>
<dbReference type="GO" id="GO:0005096">
    <property type="term" value="F:GTPase activator activity"/>
    <property type="evidence" value="ECO:0007669"/>
    <property type="project" value="UniProtKB-KW"/>
</dbReference>
<dbReference type="PROSITE" id="PS50004">
    <property type="entry name" value="C2"/>
    <property type="match status" value="1"/>
</dbReference>
<evidence type="ECO:0000256" key="8">
    <source>
        <dbReference type="ARBA" id="ARBA00023121"/>
    </source>
</evidence>
<evidence type="ECO:0000313" key="13">
    <source>
        <dbReference type="EMBL" id="KVI04746.1"/>
    </source>
</evidence>
<evidence type="ECO:0000313" key="14">
    <source>
        <dbReference type="Proteomes" id="UP000243975"/>
    </source>
</evidence>
<proteinExistence type="inferred from homology"/>
<sequence length="164" mass="18609">MESPNVVANLLGLLEVRIKRGHNLVVRDMTASDPYVVIKMGDQKLKTRVINNDINPTWDNDLIVSVKDANLPIKLTVYDYDVISKDDKMGDAEFDIKAFVEALKMPRLERHPNGTVLKRIQPSRTNCLAEESCIIWKDKQVVQELCLRLRNVATGEVEVPDINP</sequence>
<dbReference type="GO" id="GO:0009738">
    <property type="term" value="P:abscisic acid-activated signaling pathway"/>
    <property type="evidence" value="ECO:0007669"/>
    <property type="project" value="UniProtKB-KW"/>
</dbReference>
<evidence type="ECO:0000256" key="11">
    <source>
        <dbReference type="ARBA" id="ARBA00024037"/>
    </source>
</evidence>
<reference evidence="13 14" key="1">
    <citation type="journal article" date="2016" name="Sci. Rep.">
        <title>The genome sequence of the outbreeding globe artichoke constructed de novo incorporating a phase-aware low-pass sequencing strategy of F1 progeny.</title>
        <authorList>
            <person name="Scaglione D."/>
            <person name="Reyes-Chin-Wo S."/>
            <person name="Acquadro A."/>
            <person name="Froenicke L."/>
            <person name="Portis E."/>
            <person name="Beitel C."/>
            <person name="Tirone M."/>
            <person name="Mauro R."/>
            <person name="Lo Monaco A."/>
            <person name="Mauromicale G."/>
            <person name="Faccioli P."/>
            <person name="Cattivelli L."/>
            <person name="Rieseberg L."/>
            <person name="Michelmore R."/>
            <person name="Lanteri S."/>
        </authorList>
    </citation>
    <scope>NUCLEOTIDE SEQUENCE [LARGE SCALE GENOMIC DNA]</scope>
    <source>
        <strain evidence="13">2C</strain>
    </source>
</reference>
<dbReference type="GO" id="GO:0005886">
    <property type="term" value="C:plasma membrane"/>
    <property type="evidence" value="ECO:0007669"/>
    <property type="project" value="UniProtKB-SubCell"/>
</dbReference>
<comment type="caution">
    <text evidence="13">The sequence shown here is derived from an EMBL/GenBank/DDBJ whole genome shotgun (WGS) entry which is preliminary data.</text>
</comment>
<dbReference type="InterPro" id="IPR000008">
    <property type="entry name" value="C2_dom"/>
</dbReference>
<evidence type="ECO:0000256" key="2">
    <source>
        <dbReference type="ARBA" id="ARBA00004236"/>
    </source>
</evidence>
<evidence type="ECO:0000256" key="4">
    <source>
        <dbReference type="ARBA" id="ARBA00022475"/>
    </source>
</evidence>
<dbReference type="PANTHER" id="PTHR45933:SF18">
    <property type="entry name" value="OS06G0609450 PROTEIN"/>
    <property type="match status" value="1"/>
</dbReference>
<dbReference type="GO" id="GO:0005634">
    <property type="term" value="C:nucleus"/>
    <property type="evidence" value="ECO:0007669"/>
    <property type="project" value="UniProtKB-SubCell"/>
</dbReference>
<protein>
    <submittedName>
        <fullName evidence="13">C2 calcium-dependent membrane targeting</fullName>
    </submittedName>
</protein>
<dbReference type="AlphaFoldDB" id="A0A103Y914"/>
<dbReference type="CDD" id="cd04038">
    <property type="entry name" value="C2_ArfGAP"/>
    <property type="match status" value="1"/>
</dbReference>
<dbReference type="InterPro" id="IPR044562">
    <property type="entry name" value="CAR1-11"/>
</dbReference>
<dbReference type="Pfam" id="PF00168">
    <property type="entry name" value="C2"/>
    <property type="match status" value="1"/>
</dbReference>
<keyword evidence="6" id="KW-0479">Metal-binding</keyword>
<keyword evidence="5" id="KW-0938">Abscisic acid signaling pathway</keyword>
<dbReference type="SMART" id="SM00239">
    <property type="entry name" value="C2"/>
    <property type="match status" value="1"/>
</dbReference>
<dbReference type="GO" id="GO:0046872">
    <property type="term" value="F:metal ion binding"/>
    <property type="evidence" value="ECO:0007669"/>
    <property type="project" value="UniProtKB-KW"/>
</dbReference>
<feature type="domain" description="C2" evidence="12">
    <location>
        <begin position="1"/>
        <end position="109"/>
    </location>
</feature>
<keyword evidence="9" id="KW-0472">Membrane</keyword>
<evidence type="ECO:0000256" key="7">
    <source>
        <dbReference type="ARBA" id="ARBA00022837"/>
    </source>
</evidence>
<keyword evidence="4" id="KW-1003">Cell membrane</keyword>
<evidence type="ECO:0000256" key="5">
    <source>
        <dbReference type="ARBA" id="ARBA00022682"/>
    </source>
</evidence>
<keyword evidence="14" id="KW-1185">Reference proteome</keyword>
<evidence type="ECO:0000256" key="9">
    <source>
        <dbReference type="ARBA" id="ARBA00023136"/>
    </source>
</evidence>
<keyword evidence="3" id="KW-0343">GTPase activation</keyword>
<dbReference type="PANTHER" id="PTHR45933">
    <property type="entry name" value="PROTEIN C2-DOMAIN ABA-RELATED 4"/>
    <property type="match status" value="1"/>
</dbReference>
<comment type="subcellular location">
    <subcellularLocation>
        <location evidence="2">Cell membrane</location>
    </subcellularLocation>
    <subcellularLocation>
        <location evidence="1">Nucleus</location>
    </subcellularLocation>
</comment>
<dbReference type="SUPFAM" id="SSF49562">
    <property type="entry name" value="C2 domain (Calcium/lipid-binding domain, CaLB)"/>
    <property type="match status" value="1"/>
</dbReference>
<evidence type="ECO:0000256" key="3">
    <source>
        <dbReference type="ARBA" id="ARBA00022468"/>
    </source>
</evidence>
<keyword evidence="8" id="KW-0446">Lipid-binding</keyword>
<dbReference type="Gene3D" id="2.60.40.150">
    <property type="entry name" value="C2 domain"/>
    <property type="match status" value="1"/>
</dbReference>
<feature type="non-terminal residue" evidence="13">
    <location>
        <position position="1"/>
    </location>
</feature>
<name>A0A103Y914_CYNCS</name>
<organism evidence="13 14">
    <name type="scientific">Cynara cardunculus var. scolymus</name>
    <name type="common">Globe artichoke</name>
    <name type="synonym">Cynara scolymus</name>
    <dbReference type="NCBI Taxonomy" id="59895"/>
    <lineage>
        <taxon>Eukaryota</taxon>
        <taxon>Viridiplantae</taxon>
        <taxon>Streptophyta</taxon>
        <taxon>Embryophyta</taxon>
        <taxon>Tracheophyta</taxon>
        <taxon>Spermatophyta</taxon>
        <taxon>Magnoliopsida</taxon>
        <taxon>eudicotyledons</taxon>
        <taxon>Gunneridae</taxon>
        <taxon>Pentapetalae</taxon>
        <taxon>asterids</taxon>
        <taxon>campanulids</taxon>
        <taxon>Asterales</taxon>
        <taxon>Asteraceae</taxon>
        <taxon>Carduoideae</taxon>
        <taxon>Cardueae</taxon>
        <taxon>Carduinae</taxon>
        <taxon>Cynara</taxon>
    </lineage>
</organism>
<dbReference type="InterPro" id="IPR035892">
    <property type="entry name" value="C2_domain_sf"/>
</dbReference>
<accession>A0A103Y914</accession>
<dbReference type="GO" id="GO:0008289">
    <property type="term" value="F:lipid binding"/>
    <property type="evidence" value="ECO:0007669"/>
    <property type="project" value="UniProtKB-KW"/>
</dbReference>
<evidence type="ECO:0000259" key="12">
    <source>
        <dbReference type="PROSITE" id="PS50004"/>
    </source>
</evidence>
<comment type="similarity">
    <text evidence="11">Belongs to the plant CAR protein family.</text>
</comment>
<keyword evidence="7" id="KW-0106">Calcium</keyword>
<evidence type="ECO:0000256" key="10">
    <source>
        <dbReference type="ARBA" id="ARBA00023242"/>
    </source>
</evidence>
<keyword evidence="10" id="KW-0539">Nucleus</keyword>
<evidence type="ECO:0000256" key="1">
    <source>
        <dbReference type="ARBA" id="ARBA00004123"/>
    </source>
</evidence>
<dbReference type="Proteomes" id="UP000243975">
    <property type="component" value="Unassembled WGS sequence"/>
</dbReference>
<dbReference type="EMBL" id="LEKV01001923">
    <property type="protein sequence ID" value="KVI04746.1"/>
    <property type="molecule type" value="Genomic_DNA"/>
</dbReference>
<gene>
    <name evidence="13" type="ORF">Ccrd_016933</name>
</gene>